<organism evidence="6 7">
    <name type="scientific">Dinothrombium tinctorium</name>
    <dbReference type="NCBI Taxonomy" id="1965070"/>
    <lineage>
        <taxon>Eukaryota</taxon>
        <taxon>Metazoa</taxon>
        <taxon>Ecdysozoa</taxon>
        <taxon>Arthropoda</taxon>
        <taxon>Chelicerata</taxon>
        <taxon>Arachnida</taxon>
        <taxon>Acari</taxon>
        <taxon>Acariformes</taxon>
        <taxon>Trombidiformes</taxon>
        <taxon>Prostigmata</taxon>
        <taxon>Anystina</taxon>
        <taxon>Parasitengona</taxon>
        <taxon>Trombidioidea</taxon>
        <taxon>Trombidiidae</taxon>
        <taxon>Dinothrombium</taxon>
    </lineage>
</organism>
<dbReference type="PANTHER" id="PTHR12772:SF0">
    <property type="entry name" value="DNA REPLICATION COMPLEX GINS PROTEIN PSF2"/>
    <property type="match status" value="1"/>
</dbReference>
<dbReference type="Proteomes" id="UP000285301">
    <property type="component" value="Unassembled WGS sequence"/>
</dbReference>
<dbReference type="GO" id="GO:0000727">
    <property type="term" value="P:double-strand break repair via break-induced replication"/>
    <property type="evidence" value="ECO:0007669"/>
    <property type="project" value="TreeGrafter"/>
</dbReference>
<name>A0A3S3S6M6_9ACAR</name>
<evidence type="ECO:0000256" key="1">
    <source>
        <dbReference type="ARBA" id="ARBA00004123"/>
    </source>
</evidence>
<evidence type="ECO:0000313" key="6">
    <source>
        <dbReference type="EMBL" id="RWS11205.1"/>
    </source>
</evidence>
<dbReference type="CDD" id="cd21694">
    <property type="entry name" value="GINS_B_Psf2"/>
    <property type="match status" value="1"/>
</dbReference>
<dbReference type="SUPFAM" id="SSF160059">
    <property type="entry name" value="PriA/YqbF domain"/>
    <property type="match status" value="1"/>
</dbReference>
<accession>A0A3S3S6M6</accession>
<evidence type="ECO:0000256" key="4">
    <source>
        <dbReference type="ARBA" id="ARBA00023242"/>
    </source>
</evidence>
<dbReference type="GO" id="GO:0006260">
    <property type="term" value="P:DNA replication"/>
    <property type="evidence" value="ECO:0007669"/>
    <property type="project" value="UniProtKB-KW"/>
</dbReference>
<keyword evidence="3" id="KW-0235">DNA replication</keyword>
<dbReference type="OrthoDB" id="1938138at2759"/>
<evidence type="ECO:0000256" key="2">
    <source>
        <dbReference type="ARBA" id="ARBA00010565"/>
    </source>
</evidence>
<gene>
    <name evidence="6" type="ORF">B4U79_04367</name>
</gene>
<dbReference type="Gene3D" id="3.40.5.50">
    <property type="match status" value="1"/>
</dbReference>
<evidence type="ECO:0000256" key="3">
    <source>
        <dbReference type="ARBA" id="ARBA00022705"/>
    </source>
</evidence>
<dbReference type="PANTHER" id="PTHR12772">
    <property type="entry name" value="DNA REPLICATION COMPLEX GINS PROTEIN PSF2"/>
    <property type="match status" value="1"/>
</dbReference>
<proteinExistence type="inferred from homology"/>
<evidence type="ECO:0000259" key="5">
    <source>
        <dbReference type="Pfam" id="PF25005"/>
    </source>
</evidence>
<dbReference type="InterPro" id="IPR056784">
    <property type="entry name" value="PSF2_N"/>
</dbReference>
<dbReference type="FunFam" id="3.40.5.50:FF:000001">
    <property type="entry name" value="DNA replication complex GINS protein PSF2"/>
    <property type="match status" value="1"/>
</dbReference>
<dbReference type="InterPro" id="IPR007257">
    <property type="entry name" value="GINS_Psf2"/>
</dbReference>
<dbReference type="AlphaFoldDB" id="A0A3S3S6M6"/>
<sequence>MDWCEFIAEEEIVEIIPNFKYDKQLNLISGDFGPFLPSVPVKVPLWLALNLQRQHKCTIVVPQWIQELQRLQEAQENSDTLIEMPSECWREIMHLFREQCKSMPNYSSLIEKRESILKSSVHALFRHAFESKSLFLTDVTLHNVSRGELQLLKSFVQKSFAQFQALRNVYVYSKQ</sequence>
<keyword evidence="7" id="KW-1185">Reference proteome</keyword>
<protein>
    <submittedName>
        <fullName evidence="6">DNA replication complex GINS protein PSF2-like protein</fullName>
    </submittedName>
</protein>
<comment type="similarity">
    <text evidence="2">Belongs to the GINS2/PSF2 family.</text>
</comment>
<dbReference type="Pfam" id="PF25005">
    <property type="entry name" value="PSF2_N"/>
    <property type="match status" value="1"/>
</dbReference>
<reference evidence="6 7" key="1">
    <citation type="journal article" date="2018" name="Gigascience">
        <title>Genomes of trombidid mites reveal novel predicted allergens and laterally-transferred genes associated with secondary metabolism.</title>
        <authorList>
            <person name="Dong X."/>
            <person name="Chaisiri K."/>
            <person name="Xia D."/>
            <person name="Armstrong S.D."/>
            <person name="Fang Y."/>
            <person name="Donnelly M.J."/>
            <person name="Kadowaki T."/>
            <person name="McGarry J.W."/>
            <person name="Darby A.C."/>
            <person name="Makepeace B.L."/>
        </authorList>
    </citation>
    <scope>NUCLEOTIDE SEQUENCE [LARGE SCALE GENOMIC DNA]</scope>
    <source>
        <strain evidence="6">UoL-WK</strain>
    </source>
</reference>
<dbReference type="STRING" id="1965070.A0A3S3S6M6"/>
<keyword evidence="4" id="KW-0539">Nucleus</keyword>
<feature type="domain" description="DNA replication complex GINS protein PSF2 N-terminal" evidence="5">
    <location>
        <begin position="4"/>
        <end position="60"/>
    </location>
</feature>
<comment type="subcellular location">
    <subcellularLocation>
        <location evidence="1">Nucleus</location>
    </subcellularLocation>
</comment>
<dbReference type="EMBL" id="NCKU01001805">
    <property type="protein sequence ID" value="RWS11205.1"/>
    <property type="molecule type" value="Genomic_DNA"/>
</dbReference>
<evidence type="ECO:0000313" key="7">
    <source>
        <dbReference type="Proteomes" id="UP000285301"/>
    </source>
</evidence>
<dbReference type="GO" id="GO:0000811">
    <property type="term" value="C:GINS complex"/>
    <property type="evidence" value="ECO:0007669"/>
    <property type="project" value="TreeGrafter"/>
</dbReference>
<comment type="caution">
    <text evidence="6">The sequence shown here is derived from an EMBL/GenBank/DDBJ whole genome shotgun (WGS) entry which is preliminary data.</text>
</comment>